<protein>
    <submittedName>
        <fullName evidence="3">Acetyl esterase</fullName>
    </submittedName>
</protein>
<dbReference type="InterPro" id="IPR013094">
    <property type="entry name" value="AB_hydrolase_3"/>
</dbReference>
<keyword evidence="4" id="KW-1185">Reference proteome</keyword>
<evidence type="ECO:0000313" key="4">
    <source>
        <dbReference type="Proteomes" id="UP000243528"/>
    </source>
</evidence>
<reference evidence="3 4" key="1">
    <citation type="submission" date="2018-03" db="EMBL/GenBank/DDBJ databases">
        <title>Genomic Encyclopedia of Archaeal and Bacterial Type Strains, Phase II (KMG-II): from individual species to whole genera.</title>
        <authorList>
            <person name="Goeker M."/>
        </authorList>
    </citation>
    <scope>NUCLEOTIDE SEQUENCE [LARGE SCALE GENOMIC DNA]</scope>
    <source>
        <strain evidence="3 4">DSM 45211</strain>
    </source>
</reference>
<dbReference type="Proteomes" id="UP000243528">
    <property type="component" value="Unassembled WGS sequence"/>
</dbReference>
<gene>
    <name evidence="3" type="ORF">CLV30_101163</name>
</gene>
<evidence type="ECO:0000259" key="2">
    <source>
        <dbReference type="Pfam" id="PF07859"/>
    </source>
</evidence>
<proteinExistence type="predicted"/>
<dbReference type="GO" id="GO:0016787">
    <property type="term" value="F:hydrolase activity"/>
    <property type="evidence" value="ECO:0007669"/>
    <property type="project" value="UniProtKB-KW"/>
</dbReference>
<keyword evidence="1" id="KW-0378">Hydrolase</keyword>
<evidence type="ECO:0000256" key="1">
    <source>
        <dbReference type="ARBA" id="ARBA00022801"/>
    </source>
</evidence>
<accession>A0A2P8EFF5</accession>
<dbReference type="InterPro" id="IPR050300">
    <property type="entry name" value="GDXG_lipolytic_enzyme"/>
</dbReference>
<dbReference type="SUPFAM" id="SSF53474">
    <property type="entry name" value="alpha/beta-Hydrolases"/>
    <property type="match status" value="1"/>
</dbReference>
<dbReference type="OrthoDB" id="128186at2"/>
<dbReference type="InterPro" id="IPR029058">
    <property type="entry name" value="AB_hydrolase_fold"/>
</dbReference>
<dbReference type="AlphaFoldDB" id="A0A2P8EFF5"/>
<dbReference type="Gene3D" id="3.40.50.1820">
    <property type="entry name" value="alpha/beta hydrolase"/>
    <property type="match status" value="1"/>
</dbReference>
<evidence type="ECO:0000313" key="3">
    <source>
        <dbReference type="EMBL" id="PSL08195.1"/>
    </source>
</evidence>
<name>A0A2P8EFF5_9ACTN</name>
<organism evidence="3 4">
    <name type="scientific">Haloactinopolyspora alba</name>
    <dbReference type="NCBI Taxonomy" id="648780"/>
    <lineage>
        <taxon>Bacteria</taxon>
        <taxon>Bacillati</taxon>
        <taxon>Actinomycetota</taxon>
        <taxon>Actinomycetes</taxon>
        <taxon>Jiangellales</taxon>
        <taxon>Jiangellaceae</taxon>
        <taxon>Haloactinopolyspora</taxon>
    </lineage>
</organism>
<dbReference type="PANTHER" id="PTHR48081:SF8">
    <property type="entry name" value="ALPHA_BETA HYDROLASE FOLD-3 DOMAIN-CONTAINING PROTEIN-RELATED"/>
    <property type="match status" value="1"/>
</dbReference>
<feature type="domain" description="Alpha/beta hydrolase fold-3" evidence="2">
    <location>
        <begin position="77"/>
        <end position="284"/>
    </location>
</feature>
<dbReference type="Pfam" id="PF07859">
    <property type="entry name" value="Abhydrolase_3"/>
    <property type="match status" value="1"/>
</dbReference>
<sequence length="310" mass="32557">MTLDPDVESLLAAQADAPPLETLTLDESRAAIRRVAALQGDAAEAVSVRDIEAPSAGEPVGVRLYSPDGVAAPAPVVVWAHAGGWTRGDLDTWDTPLKNLAHRLEAVVASVDYRLAPESRFPAPVDDMLAVLAHLASSADRLGVDLSRVVVGGDSAGGNLAAAAALAVRDLAVGVPLAAQVLLYPPLEPSCATESALRYATGYALTRAAMQQAWHEYLPTAFAGSHPYAAPLRARILAGLPFTVIATAEYDPARDDGEHYASRLAADGVDVVARRFPGMIHGFFHHNGAVPASTALPEWLAERLRPVLHG</sequence>
<dbReference type="EMBL" id="PYGE01000001">
    <property type="protein sequence ID" value="PSL08195.1"/>
    <property type="molecule type" value="Genomic_DNA"/>
</dbReference>
<dbReference type="RefSeq" id="WP_106535281.1">
    <property type="nucleotide sequence ID" value="NZ_ML142897.1"/>
</dbReference>
<comment type="caution">
    <text evidence="3">The sequence shown here is derived from an EMBL/GenBank/DDBJ whole genome shotgun (WGS) entry which is preliminary data.</text>
</comment>
<dbReference type="PANTHER" id="PTHR48081">
    <property type="entry name" value="AB HYDROLASE SUPERFAMILY PROTEIN C4A8.06C"/>
    <property type="match status" value="1"/>
</dbReference>